<evidence type="ECO:0000256" key="3">
    <source>
        <dbReference type="SAM" id="MobiDB-lite"/>
    </source>
</evidence>
<dbReference type="InterPro" id="IPR048563">
    <property type="entry name" value="CYP38_PsbQ-like"/>
</dbReference>
<keyword evidence="2" id="KW-0175">Coiled coil</keyword>
<dbReference type="AlphaFoldDB" id="Q00TA5"/>
<sequence>MSLATARASFAPQRARATASVHRRSHRVRTARTATRIERESDCITLGAALARRCAALALALVISTSSCESSLAALNNPNTRLPRSARAALRRAVPAVNEETKFAQTRLEDAAYLLRIPQRKPWSAMAKDVDESRRVLSEKKADVLAPVQEKDREEAEAAYERLTNALERLSRAAATQDFDAFDGQIASALEDLSVLQVAQAPGLPFQIPQKYTDLPKLVGRATVEIVVRNKDGSNFGLLNGEKLNEATLEITVDGYNAPLTAGNFVDNVRRGVYRNAPMRRSETAILGGASNPDAPSVPLEIKASDAFDPSYRFPLDVQNGEAIPSIPLSINGSVAMARSSDGQSDKDQFFVYLFDKRSAGLGGLSFEEGEFSVFGYVTKGEEYLGSIGTNAVIDRAKITSGEDKLFNGAVVPIETDFPESTLPEVSEQ</sequence>
<dbReference type="FunCoup" id="Q00TA5">
    <property type="interactions" value="660"/>
</dbReference>
<dbReference type="SUPFAM" id="SSF50891">
    <property type="entry name" value="Cyclophilin-like"/>
    <property type="match status" value="1"/>
</dbReference>
<feature type="coiled-coil region" evidence="2">
    <location>
        <begin position="146"/>
        <end position="173"/>
    </location>
</feature>
<dbReference type="PANTHER" id="PTHR47318">
    <property type="entry name" value="PEPTIDYL-PROLYL CIS-TRANS ISOMERASE CYP37, CHLOROPLASTIC"/>
    <property type="match status" value="1"/>
</dbReference>
<dbReference type="InterPro" id="IPR023222">
    <property type="entry name" value="PsbQ-like_dom_sf"/>
</dbReference>
<feature type="domain" description="PPIase cyclophilin-type" evidence="4">
    <location>
        <begin position="247"/>
        <end position="393"/>
    </location>
</feature>
<reference evidence="6 7" key="2">
    <citation type="journal article" date="2014" name="BMC Genomics">
        <title>An improved genome of the model marine alga Ostreococcus tauri unfolds by assessing Illumina de novo assemblies.</title>
        <authorList>
            <person name="Blanc-Mathieu R."/>
            <person name="Verhelst B."/>
            <person name="Derelle E."/>
            <person name="Rombauts S."/>
            <person name="Bouget F.Y."/>
            <person name="Carre I."/>
            <person name="Chateau A."/>
            <person name="Eyre-Walker A."/>
            <person name="Grimsley N."/>
            <person name="Moreau H."/>
            <person name="Piegu B."/>
            <person name="Rivals E."/>
            <person name="Schackwitz W."/>
            <person name="Van de Peer Y."/>
            <person name="Piganeau G."/>
        </authorList>
    </citation>
    <scope>NUCLEOTIDE SEQUENCE [LARGE SCALE GENOMIC DNA]</scope>
    <source>
        <strain evidence="7">OTTH 0595 / CCAP 157/2 / RCC745</strain>
    </source>
</reference>
<dbReference type="Gene3D" id="1.20.120.290">
    <property type="entry name" value="Oxygen-evolving enhancer protein 3 (PsbQ), four-helix up-down bundle"/>
    <property type="match status" value="1"/>
</dbReference>
<keyword evidence="1" id="KW-0793">Thylakoid</keyword>
<dbReference type="PANTHER" id="PTHR47318:SF1">
    <property type="entry name" value="PEPTIDYL-PROLYL CIS-TRANS ISOMERASE CYP37, CHLOROPLASTIC"/>
    <property type="match status" value="1"/>
</dbReference>
<dbReference type="InterPro" id="IPR044259">
    <property type="entry name" value="CYP37-like"/>
</dbReference>
<reference evidence="7" key="1">
    <citation type="journal article" date="2006" name="Proc. Natl. Acad. Sci. U.S.A.">
        <title>Genome analysis of the smallest free-living eukaryote Ostreococcus tauri unveils many unique features.</title>
        <authorList>
            <person name="Derelle E."/>
            <person name="Ferraz C."/>
            <person name="Rombauts S."/>
            <person name="Rouze P."/>
            <person name="Worden A.Z."/>
            <person name="Robbens S."/>
            <person name="Partensky F."/>
            <person name="Degroeve S."/>
            <person name="Echeynie S."/>
            <person name="Cooke R."/>
            <person name="Saeys Y."/>
            <person name="Wuyts J."/>
            <person name="Jabbari K."/>
            <person name="Bowler C."/>
            <person name="Panaud O."/>
            <person name="Piegu B."/>
            <person name="Ball S.G."/>
            <person name="Ral J.-P."/>
            <person name="Bouget F.-Y."/>
            <person name="Piganeau G."/>
            <person name="De Baets B."/>
            <person name="Picard A."/>
            <person name="Delseny M."/>
            <person name="Demaille J."/>
            <person name="Van de Peer Y."/>
            <person name="Moreau H."/>
        </authorList>
    </citation>
    <scope>NUCLEOTIDE SEQUENCE [LARGE SCALE GENOMIC DNA]</scope>
    <source>
        <strain evidence="7">OTTH 0595 / CCAP 157/2 / RCC745</strain>
    </source>
</reference>
<dbReference type="Gene3D" id="2.40.100.10">
    <property type="entry name" value="Cyclophilin-like"/>
    <property type="match status" value="1"/>
</dbReference>
<comment type="caution">
    <text evidence="6">The sequence shown here is derived from an EMBL/GenBank/DDBJ whole genome shotgun (WGS) entry which is preliminary data.</text>
</comment>
<dbReference type="Pfam" id="PF00160">
    <property type="entry name" value="Pro_isomerase"/>
    <property type="match status" value="1"/>
</dbReference>
<evidence type="ECO:0000259" key="5">
    <source>
        <dbReference type="Pfam" id="PF21329"/>
    </source>
</evidence>
<feature type="region of interest" description="Disordered" evidence="3">
    <location>
        <begin position="1"/>
        <end position="25"/>
    </location>
</feature>
<name>Q00TA5_OSTTA</name>
<evidence type="ECO:0000256" key="1">
    <source>
        <dbReference type="ARBA" id="ARBA00023078"/>
    </source>
</evidence>
<dbReference type="InterPro" id="IPR002130">
    <property type="entry name" value="Cyclophilin-type_PPIase_dom"/>
</dbReference>
<dbReference type="EMBL" id="CAID01000017">
    <property type="protein sequence ID" value="CAL57911.1"/>
    <property type="molecule type" value="Genomic_DNA"/>
</dbReference>
<proteinExistence type="predicted"/>
<gene>
    <name evidence="6" type="ORF">OT_ostta17g01710</name>
</gene>
<dbReference type="Proteomes" id="UP000009170">
    <property type="component" value="Unassembled WGS sequence"/>
</dbReference>
<dbReference type="OrthoDB" id="1735926at2759"/>
<evidence type="ECO:0000313" key="7">
    <source>
        <dbReference type="Proteomes" id="UP000009170"/>
    </source>
</evidence>
<dbReference type="InParanoid" id="Q00TA5"/>
<evidence type="ECO:0000259" key="4">
    <source>
        <dbReference type="Pfam" id="PF00160"/>
    </source>
</evidence>
<accession>Q00TA5</accession>
<protein>
    <submittedName>
        <fullName evidence="6">Cyclophilin-like peptidyl-prolyl cis-trans isomerase domain</fullName>
    </submittedName>
</protein>
<dbReference type="GeneID" id="9838077"/>
<dbReference type="Pfam" id="PF21329">
    <property type="entry name" value="CYP38_PsbQ-like"/>
    <property type="match status" value="1"/>
</dbReference>
<dbReference type="STRING" id="70448.Q00TA5"/>
<evidence type="ECO:0000313" key="6">
    <source>
        <dbReference type="EMBL" id="CAL57911.1"/>
    </source>
</evidence>
<evidence type="ECO:0000256" key="2">
    <source>
        <dbReference type="SAM" id="Coils"/>
    </source>
</evidence>
<dbReference type="InterPro" id="IPR029000">
    <property type="entry name" value="Cyclophilin-like_dom_sf"/>
</dbReference>
<feature type="domain" description="Peptidyl-prolyl cis-trans isomerase CYP38-like PsbQ-like" evidence="5">
    <location>
        <begin position="86"/>
        <end position="190"/>
    </location>
</feature>
<dbReference type="SUPFAM" id="SSF101112">
    <property type="entry name" value="Oxygen-evolving enhancer protein 3"/>
    <property type="match status" value="1"/>
</dbReference>
<keyword evidence="7" id="KW-1185">Reference proteome</keyword>
<dbReference type="KEGG" id="ota:OT_ostta17g01710"/>
<dbReference type="GO" id="GO:0003755">
    <property type="term" value="F:peptidyl-prolyl cis-trans isomerase activity"/>
    <property type="evidence" value="ECO:0007669"/>
    <property type="project" value="InterPro"/>
</dbReference>
<dbReference type="OMA" id="CCDGGIR"/>
<organism evidence="6 7">
    <name type="scientific">Ostreococcus tauri</name>
    <name type="common">Marine green alga</name>
    <dbReference type="NCBI Taxonomy" id="70448"/>
    <lineage>
        <taxon>Eukaryota</taxon>
        <taxon>Viridiplantae</taxon>
        <taxon>Chlorophyta</taxon>
        <taxon>Mamiellophyceae</taxon>
        <taxon>Mamiellales</taxon>
        <taxon>Bathycoccaceae</taxon>
        <taxon>Ostreococcus</taxon>
    </lineage>
</organism>
<dbReference type="RefSeq" id="XP_003083944.1">
    <property type="nucleotide sequence ID" value="XM_003083896.1"/>
</dbReference>